<dbReference type="GO" id="GO:0016702">
    <property type="term" value="F:oxidoreductase activity, acting on single donors with incorporation of molecular oxygen, incorporation of two atoms of oxygen"/>
    <property type="evidence" value="ECO:0007669"/>
    <property type="project" value="InterPro"/>
</dbReference>
<dbReference type="Pfam" id="PF00305">
    <property type="entry name" value="Lipoxygenase"/>
    <property type="match status" value="1"/>
</dbReference>
<dbReference type="EMBL" id="JH816866">
    <property type="protein sequence ID" value="EKC41697.1"/>
    <property type="molecule type" value="Genomic_DNA"/>
</dbReference>
<reference evidence="1" key="1">
    <citation type="journal article" date="2012" name="Nature">
        <title>The oyster genome reveals stress adaptation and complexity of shell formation.</title>
        <authorList>
            <person name="Zhang G."/>
            <person name="Fang X."/>
            <person name="Guo X."/>
            <person name="Li L."/>
            <person name="Luo R."/>
            <person name="Xu F."/>
            <person name="Yang P."/>
            <person name="Zhang L."/>
            <person name="Wang X."/>
            <person name="Qi H."/>
            <person name="Xiong Z."/>
            <person name="Que H."/>
            <person name="Xie Y."/>
            <person name="Holland P.W."/>
            <person name="Paps J."/>
            <person name="Zhu Y."/>
            <person name="Wu F."/>
            <person name="Chen Y."/>
            <person name="Wang J."/>
            <person name="Peng C."/>
            <person name="Meng J."/>
            <person name="Yang L."/>
            <person name="Liu J."/>
            <person name="Wen B."/>
            <person name="Zhang N."/>
            <person name="Huang Z."/>
            <person name="Zhu Q."/>
            <person name="Feng Y."/>
            <person name="Mount A."/>
            <person name="Hedgecock D."/>
            <person name="Xu Z."/>
            <person name="Liu Y."/>
            <person name="Domazet-Loso T."/>
            <person name="Du Y."/>
            <person name="Sun X."/>
            <person name="Zhang S."/>
            <person name="Liu B."/>
            <person name="Cheng P."/>
            <person name="Jiang X."/>
            <person name="Li J."/>
            <person name="Fan D."/>
            <person name="Wang W."/>
            <person name="Fu W."/>
            <person name="Wang T."/>
            <person name="Wang B."/>
            <person name="Zhang J."/>
            <person name="Peng Z."/>
            <person name="Li Y."/>
            <person name="Li N."/>
            <person name="Wang J."/>
            <person name="Chen M."/>
            <person name="He Y."/>
            <person name="Tan F."/>
            <person name="Song X."/>
            <person name="Zheng Q."/>
            <person name="Huang R."/>
            <person name="Yang H."/>
            <person name="Du X."/>
            <person name="Chen L."/>
            <person name="Yang M."/>
            <person name="Gaffney P.M."/>
            <person name="Wang S."/>
            <person name="Luo L."/>
            <person name="She Z."/>
            <person name="Ming Y."/>
            <person name="Huang W."/>
            <person name="Zhang S."/>
            <person name="Huang B."/>
            <person name="Zhang Y."/>
            <person name="Qu T."/>
            <person name="Ni P."/>
            <person name="Miao G."/>
            <person name="Wang J."/>
            <person name="Wang Q."/>
            <person name="Steinberg C.E."/>
            <person name="Wang H."/>
            <person name="Li N."/>
            <person name="Qian L."/>
            <person name="Zhang G."/>
            <person name="Li Y."/>
            <person name="Yang H."/>
            <person name="Liu X."/>
            <person name="Wang J."/>
            <person name="Yin Y."/>
            <person name="Wang J."/>
        </authorList>
    </citation>
    <scope>NUCLEOTIDE SEQUENCE [LARGE SCALE GENOMIC DNA]</scope>
    <source>
        <strain evidence="1">05x7-T-G4-1.051#20</strain>
    </source>
</reference>
<organism evidence="1">
    <name type="scientific">Magallana gigas</name>
    <name type="common">Pacific oyster</name>
    <name type="synonym">Crassostrea gigas</name>
    <dbReference type="NCBI Taxonomy" id="29159"/>
    <lineage>
        <taxon>Eukaryota</taxon>
        <taxon>Metazoa</taxon>
        <taxon>Spiralia</taxon>
        <taxon>Lophotrochozoa</taxon>
        <taxon>Mollusca</taxon>
        <taxon>Bivalvia</taxon>
        <taxon>Autobranchia</taxon>
        <taxon>Pteriomorphia</taxon>
        <taxon>Ostreida</taxon>
        <taxon>Ostreoidea</taxon>
        <taxon>Ostreidae</taxon>
        <taxon>Magallana</taxon>
    </lineage>
</organism>
<dbReference type="Gene3D" id="1.20.245.10">
    <property type="entry name" value="Lipoxygenase-1, Domain 5"/>
    <property type="match status" value="1"/>
</dbReference>
<sequence length="137" mass="15698">MGNTPVTLPQDDQQVDTRQRKLHEARRKYELEQHKFGLSAVQQRLVNIGNLPPMLSKLPPEENQSLYYKGIPEINSMENLIDVLTYFIYTCSVEHSATNFPQYEQYAFPPNFAALLHGQPEDEMVSTTSSCNPKPNK</sequence>
<name>K1QXR0_MAGGI</name>
<evidence type="ECO:0000313" key="1">
    <source>
        <dbReference type="EMBL" id="EKC41697.1"/>
    </source>
</evidence>
<protein>
    <submittedName>
        <fullName evidence="1">Uncharacterized protein</fullName>
    </submittedName>
</protein>
<dbReference type="HOGENOM" id="CLU_1867057_0_0_1"/>
<dbReference type="SUPFAM" id="SSF48484">
    <property type="entry name" value="Lipoxigenase"/>
    <property type="match status" value="1"/>
</dbReference>
<accession>K1QXR0</accession>
<dbReference type="GO" id="GO:0046872">
    <property type="term" value="F:metal ion binding"/>
    <property type="evidence" value="ECO:0007669"/>
    <property type="project" value="InterPro"/>
</dbReference>
<gene>
    <name evidence="1" type="ORF">CGI_10028443</name>
</gene>
<dbReference type="AlphaFoldDB" id="K1QXR0"/>
<proteinExistence type="predicted"/>
<dbReference type="InParanoid" id="K1QXR0"/>
<dbReference type="PROSITE" id="PS51393">
    <property type="entry name" value="LIPOXYGENASE_3"/>
    <property type="match status" value="1"/>
</dbReference>
<dbReference type="InterPro" id="IPR013819">
    <property type="entry name" value="LipOase_C"/>
</dbReference>
<dbReference type="InterPro" id="IPR036226">
    <property type="entry name" value="LipOase_C_sf"/>
</dbReference>